<dbReference type="InterPro" id="IPR005523">
    <property type="entry name" value="DUF317_SPDY"/>
</dbReference>
<dbReference type="EMBL" id="VSZQ01000001">
    <property type="protein sequence ID" value="TYR66574.1"/>
    <property type="molecule type" value="Genomic_DNA"/>
</dbReference>
<keyword evidence="4" id="KW-1185">Reference proteome</keyword>
<comment type="caution">
    <text evidence="3">The sequence shown here is derived from an EMBL/GenBank/DDBJ whole genome shotgun (WGS) entry which is preliminary data.</text>
</comment>
<feature type="compositionally biased region" description="Pro residues" evidence="1">
    <location>
        <begin position="243"/>
        <end position="252"/>
    </location>
</feature>
<dbReference type="AlphaFoldDB" id="A0A5D4JNP9"/>
<accession>A0A5D4JNP9</accession>
<name>A0A5D4JNP9_9ACTN</name>
<feature type="domain" description="DUF317" evidence="2">
    <location>
        <begin position="135"/>
        <end position="193"/>
    </location>
</feature>
<dbReference type="Proteomes" id="UP000323242">
    <property type="component" value="Unassembled WGS sequence"/>
</dbReference>
<feature type="region of interest" description="Disordered" evidence="1">
    <location>
        <begin position="233"/>
        <end position="258"/>
    </location>
</feature>
<sequence length="258" mass="27654">MAPSPQTVAVDFITPRHLAGGGDPAWITAPLHQACGWTYDDDPLMPRVVLTSPDKSAVLRLEPNTDGQWWVLHHHGGTGLPDWYASFGARTPVELIAGFVDALTDPAPPAAASDPFEPLRQHSWESAQGTPGLASSDGTAFVQRLGDERGPGPWFITATLGYDRPVWQARFGENTPSHLVTAFTTALSDPQPVWRTNSPLGLPTLDPKVISRHTVTAPKALVPAALADRVTTLADRPHAPKVVPNPPEPPAPGASRRR</sequence>
<evidence type="ECO:0000259" key="2">
    <source>
        <dbReference type="Pfam" id="PF03771"/>
    </source>
</evidence>
<evidence type="ECO:0000256" key="1">
    <source>
        <dbReference type="SAM" id="MobiDB-lite"/>
    </source>
</evidence>
<gene>
    <name evidence="3" type="ORF">FY004_00465</name>
</gene>
<evidence type="ECO:0000313" key="4">
    <source>
        <dbReference type="Proteomes" id="UP000323242"/>
    </source>
</evidence>
<organism evidence="3 4">
    <name type="scientific">Streptomyces parvus</name>
    <dbReference type="NCBI Taxonomy" id="66428"/>
    <lineage>
        <taxon>Bacteria</taxon>
        <taxon>Bacillati</taxon>
        <taxon>Actinomycetota</taxon>
        <taxon>Actinomycetes</taxon>
        <taxon>Kitasatosporales</taxon>
        <taxon>Streptomycetaceae</taxon>
        <taxon>Streptomyces</taxon>
    </lineage>
</organism>
<proteinExistence type="predicted"/>
<reference evidence="3 4" key="1">
    <citation type="submission" date="2019-08" db="EMBL/GenBank/DDBJ databases">
        <title>Draft genome for granaticin producer strain Streptomyces parvus C05.</title>
        <authorList>
            <person name="Gonzalez-Pimentel J.L."/>
        </authorList>
    </citation>
    <scope>NUCLEOTIDE SEQUENCE [LARGE SCALE GENOMIC DNA]</scope>
    <source>
        <strain evidence="3 4">C05</strain>
    </source>
</reference>
<protein>
    <submittedName>
        <fullName evidence="3">DUF317 domain-containing protein</fullName>
    </submittedName>
</protein>
<evidence type="ECO:0000313" key="3">
    <source>
        <dbReference type="EMBL" id="TYR66574.1"/>
    </source>
</evidence>
<dbReference type="Pfam" id="PF03771">
    <property type="entry name" value="SPDY"/>
    <property type="match status" value="2"/>
</dbReference>
<dbReference type="RefSeq" id="WP_148901131.1">
    <property type="nucleotide sequence ID" value="NZ_VSZQ01000001.1"/>
</dbReference>
<feature type="domain" description="DUF317" evidence="2">
    <location>
        <begin position="51"/>
        <end position="108"/>
    </location>
</feature>